<evidence type="ECO:0000256" key="6">
    <source>
        <dbReference type="SAM" id="MobiDB-lite"/>
    </source>
</evidence>
<accession>A0A6G1IZQ6</accession>
<evidence type="ECO:0000259" key="8">
    <source>
        <dbReference type="Pfam" id="PF20684"/>
    </source>
</evidence>
<feature type="transmembrane region" description="Helical" evidence="7">
    <location>
        <begin position="203"/>
        <end position="223"/>
    </location>
</feature>
<dbReference type="OrthoDB" id="5283415at2759"/>
<evidence type="ECO:0000256" key="1">
    <source>
        <dbReference type="ARBA" id="ARBA00004141"/>
    </source>
</evidence>
<comment type="subcellular location">
    <subcellularLocation>
        <location evidence="1">Membrane</location>
        <topology evidence="1">Multi-pass membrane protein</topology>
    </subcellularLocation>
</comment>
<evidence type="ECO:0000256" key="7">
    <source>
        <dbReference type="SAM" id="Phobius"/>
    </source>
</evidence>
<comment type="similarity">
    <text evidence="5">Belongs to the SAT4 family.</text>
</comment>
<keyword evidence="3 7" id="KW-1133">Transmembrane helix</keyword>
<dbReference type="PANTHER" id="PTHR33048:SF160">
    <property type="entry name" value="SAT4 FAMILY MEMBRANE PROTEIN"/>
    <property type="match status" value="1"/>
</dbReference>
<protein>
    <recommendedName>
        <fullName evidence="8">Rhodopsin domain-containing protein</fullName>
    </recommendedName>
</protein>
<keyword evidence="2 7" id="KW-0812">Transmembrane</keyword>
<keyword evidence="10" id="KW-1185">Reference proteome</keyword>
<feature type="compositionally biased region" description="Polar residues" evidence="6">
    <location>
        <begin position="319"/>
        <end position="328"/>
    </location>
</feature>
<dbReference type="InterPro" id="IPR052337">
    <property type="entry name" value="SAT4-like"/>
</dbReference>
<organism evidence="9 10">
    <name type="scientific">Lentithecium fluviatile CBS 122367</name>
    <dbReference type="NCBI Taxonomy" id="1168545"/>
    <lineage>
        <taxon>Eukaryota</taxon>
        <taxon>Fungi</taxon>
        <taxon>Dikarya</taxon>
        <taxon>Ascomycota</taxon>
        <taxon>Pezizomycotina</taxon>
        <taxon>Dothideomycetes</taxon>
        <taxon>Pleosporomycetidae</taxon>
        <taxon>Pleosporales</taxon>
        <taxon>Massarineae</taxon>
        <taxon>Lentitheciaceae</taxon>
        <taxon>Lentithecium</taxon>
    </lineage>
</organism>
<dbReference type="AlphaFoldDB" id="A0A6G1IZQ6"/>
<proteinExistence type="inferred from homology"/>
<dbReference type="Proteomes" id="UP000799291">
    <property type="component" value="Unassembled WGS sequence"/>
</dbReference>
<feature type="domain" description="Rhodopsin" evidence="8">
    <location>
        <begin position="27"/>
        <end position="267"/>
    </location>
</feature>
<feature type="compositionally biased region" description="Basic and acidic residues" evidence="6">
    <location>
        <begin position="383"/>
        <end position="393"/>
    </location>
</feature>
<sequence length="393" mass="43775">MPPRNLQPSALALVVVPAVVSTLLVGVRIWRRHVTKKFAIEDVLLVIAQVLIIVLTYTTWQSYKKSWYGYHYYDIPPGAVDPPTFQKWGFANAIVYNPILGLIKASFVITLLKLRSPNRRINIALWTIFTINGLFTIAAPLVCAFQCSPVSRFWDKTIPGKCLDAAKYTYGTISIVLITDVAVVGMPTWILHSLHMPLRRKGMYIAFLSFGVAVTAIGGYRLYVFVQLFGSKRMNPDASYGIRQGLSNVEVSLASIGACGATVKWLLGQCVPFFRDADTPRLSKYNATQSSGDEVDMTAERLPPARSADWSWRSREMGSNRTADSTLVSREREVGVPPPIVWKKVKTRNRPTRKERQENVQTPAGLRTEDLGRLGTSTTHASSSKEARPRDGV</sequence>
<evidence type="ECO:0000256" key="3">
    <source>
        <dbReference type="ARBA" id="ARBA00022989"/>
    </source>
</evidence>
<evidence type="ECO:0000313" key="10">
    <source>
        <dbReference type="Proteomes" id="UP000799291"/>
    </source>
</evidence>
<keyword evidence="4 7" id="KW-0472">Membrane</keyword>
<dbReference type="EMBL" id="MU005584">
    <property type="protein sequence ID" value="KAF2683369.1"/>
    <property type="molecule type" value="Genomic_DNA"/>
</dbReference>
<gene>
    <name evidence="9" type="ORF">K458DRAFT_45393</name>
</gene>
<dbReference type="GO" id="GO:0016020">
    <property type="term" value="C:membrane"/>
    <property type="evidence" value="ECO:0007669"/>
    <property type="project" value="UniProtKB-SubCell"/>
</dbReference>
<feature type="transmembrane region" description="Helical" evidence="7">
    <location>
        <begin position="124"/>
        <end position="148"/>
    </location>
</feature>
<feature type="transmembrane region" description="Helical" evidence="7">
    <location>
        <begin position="168"/>
        <end position="191"/>
    </location>
</feature>
<evidence type="ECO:0000313" key="9">
    <source>
        <dbReference type="EMBL" id="KAF2683369.1"/>
    </source>
</evidence>
<dbReference type="PANTHER" id="PTHR33048">
    <property type="entry name" value="PTH11-LIKE INTEGRAL MEMBRANE PROTEIN (AFU_ORTHOLOGUE AFUA_5G11245)"/>
    <property type="match status" value="1"/>
</dbReference>
<feature type="transmembrane region" description="Helical" evidence="7">
    <location>
        <begin position="39"/>
        <end position="60"/>
    </location>
</feature>
<evidence type="ECO:0000256" key="5">
    <source>
        <dbReference type="ARBA" id="ARBA00038359"/>
    </source>
</evidence>
<dbReference type="InterPro" id="IPR049326">
    <property type="entry name" value="Rhodopsin_dom_fungi"/>
</dbReference>
<name>A0A6G1IZQ6_9PLEO</name>
<dbReference type="Pfam" id="PF20684">
    <property type="entry name" value="Fung_rhodopsin"/>
    <property type="match status" value="1"/>
</dbReference>
<feature type="transmembrane region" description="Helical" evidence="7">
    <location>
        <begin position="6"/>
        <end position="27"/>
    </location>
</feature>
<feature type="region of interest" description="Disordered" evidence="6">
    <location>
        <begin position="285"/>
        <end position="393"/>
    </location>
</feature>
<evidence type="ECO:0000256" key="2">
    <source>
        <dbReference type="ARBA" id="ARBA00022692"/>
    </source>
</evidence>
<feature type="transmembrane region" description="Helical" evidence="7">
    <location>
        <begin position="93"/>
        <end position="112"/>
    </location>
</feature>
<evidence type="ECO:0000256" key="4">
    <source>
        <dbReference type="ARBA" id="ARBA00023136"/>
    </source>
</evidence>
<reference evidence="9" key="1">
    <citation type="journal article" date="2020" name="Stud. Mycol.">
        <title>101 Dothideomycetes genomes: a test case for predicting lifestyles and emergence of pathogens.</title>
        <authorList>
            <person name="Haridas S."/>
            <person name="Albert R."/>
            <person name="Binder M."/>
            <person name="Bloem J."/>
            <person name="Labutti K."/>
            <person name="Salamov A."/>
            <person name="Andreopoulos B."/>
            <person name="Baker S."/>
            <person name="Barry K."/>
            <person name="Bills G."/>
            <person name="Bluhm B."/>
            <person name="Cannon C."/>
            <person name="Castanera R."/>
            <person name="Culley D."/>
            <person name="Daum C."/>
            <person name="Ezra D."/>
            <person name="Gonzalez J."/>
            <person name="Henrissat B."/>
            <person name="Kuo A."/>
            <person name="Liang C."/>
            <person name="Lipzen A."/>
            <person name="Lutzoni F."/>
            <person name="Magnuson J."/>
            <person name="Mondo S."/>
            <person name="Nolan M."/>
            <person name="Ohm R."/>
            <person name="Pangilinan J."/>
            <person name="Park H.-J."/>
            <person name="Ramirez L."/>
            <person name="Alfaro M."/>
            <person name="Sun H."/>
            <person name="Tritt A."/>
            <person name="Yoshinaga Y."/>
            <person name="Zwiers L.-H."/>
            <person name="Turgeon B."/>
            <person name="Goodwin S."/>
            <person name="Spatafora J."/>
            <person name="Crous P."/>
            <person name="Grigoriev I."/>
        </authorList>
    </citation>
    <scope>NUCLEOTIDE SEQUENCE</scope>
    <source>
        <strain evidence="9">CBS 122367</strain>
    </source>
</reference>